<keyword evidence="5 7" id="KW-0862">Zinc</keyword>
<protein>
    <recommendedName>
        <fullName evidence="1 7">Imidazolonepropionase</fullName>
        <ecNumber evidence="1 7">3.5.2.7</ecNumber>
    </recommendedName>
    <alternativeName>
        <fullName evidence="7">Imidazolone-5-propionate hydrolase</fullName>
    </alternativeName>
</protein>
<feature type="binding site" evidence="7">
    <location>
        <position position="309"/>
    </location>
    <ligand>
        <name>Zn(2+)</name>
        <dbReference type="ChEBI" id="CHEBI:29105"/>
    </ligand>
</feature>
<dbReference type="RefSeq" id="WP_179814054.1">
    <property type="nucleotide sequence ID" value="NZ_JACBZD010000001.1"/>
</dbReference>
<dbReference type="EMBL" id="JACBZD010000001">
    <property type="protein sequence ID" value="NYI05291.1"/>
    <property type="molecule type" value="Genomic_DNA"/>
</dbReference>
<feature type="binding site" evidence="7">
    <location>
        <position position="313"/>
    </location>
    <ligand>
        <name>N-formimidoyl-L-glutamate</name>
        <dbReference type="ChEBI" id="CHEBI:58928"/>
    </ligand>
</feature>
<feature type="binding site" evidence="7">
    <location>
        <position position="78"/>
    </location>
    <ligand>
        <name>Fe(3+)</name>
        <dbReference type="ChEBI" id="CHEBI:29034"/>
    </ligand>
</feature>
<keyword evidence="6 7" id="KW-0408">Iron</keyword>
<dbReference type="UniPathway" id="UPA00379">
    <property type="reaction ID" value="UER00551"/>
</dbReference>
<gene>
    <name evidence="7" type="primary">hutI</name>
    <name evidence="9" type="ORF">FHU37_002234</name>
</gene>
<evidence type="ECO:0000256" key="7">
    <source>
        <dbReference type="HAMAP-Rule" id="MF_00372"/>
    </source>
</evidence>
<dbReference type="SUPFAM" id="SSF51556">
    <property type="entry name" value="Metallo-dependent hydrolases"/>
    <property type="match status" value="1"/>
</dbReference>
<evidence type="ECO:0000256" key="6">
    <source>
        <dbReference type="ARBA" id="ARBA00023004"/>
    </source>
</evidence>
<feature type="domain" description="Amidohydrolase-related" evidence="8">
    <location>
        <begin position="256"/>
        <end position="371"/>
    </location>
</feature>
<feature type="binding site" evidence="7">
    <location>
        <position position="235"/>
    </location>
    <ligand>
        <name>Zn(2+)</name>
        <dbReference type="ChEBI" id="CHEBI:29105"/>
    </ligand>
</feature>
<comment type="similarity">
    <text evidence="7">Belongs to the metallo-dependent hydrolases superfamily. HutI family.</text>
</comment>
<sequence>MTAELIDGVGALVTNDPGLVTDDPARGDGGPLGVLTGAAVVVQRGRVVWVGRSADAPAADRRYDAGGRALLPGFVDSHAHLVFAGDRTAEFNARMSGRPYGAGGIRTTVAATRAADDAALEANLARLVGEALRQGTTTVECKSGYGLTVADEARSLRIAARHVDEVTYLGAHVVPPEYADDPGGYVELVTGAMLDACAPYARWVDVFCERGAFDADAARAVLTAGMARGLVPRVHANQLGPGPGVRLAVELGAASADHCTHLDDADVDALAHGETVATLLPGAEFSTRGRYPDARRLLDAGVTVALSTDCNPGSSYTSSMPFCVALAVREMGMTPDEAVWAATAGGARALRREDVGRIVPGARADLMLLEAPSHVHLAYRPGVPLVRAVWRAGRRVPGVGSGGGRG</sequence>
<feature type="binding site" evidence="7">
    <location>
        <position position="145"/>
    </location>
    <ligand>
        <name>4-imidazolone-5-propanoate</name>
        <dbReference type="ChEBI" id="CHEBI:77893"/>
    </ligand>
</feature>
<evidence type="ECO:0000256" key="4">
    <source>
        <dbReference type="ARBA" id="ARBA00022808"/>
    </source>
</evidence>
<evidence type="ECO:0000313" key="10">
    <source>
        <dbReference type="Proteomes" id="UP000567795"/>
    </source>
</evidence>
<evidence type="ECO:0000259" key="8">
    <source>
        <dbReference type="Pfam" id="PF01979"/>
    </source>
</evidence>
<keyword evidence="7" id="KW-0963">Cytoplasm</keyword>
<dbReference type="PANTHER" id="PTHR42752:SF1">
    <property type="entry name" value="IMIDAZOLONEPROPIONASE-RELATED"/>
    <property type="match status" value="1"/>
</dbReference>
<dbReference type="Gene3D" id="2.30.40.10">
    <property type="entry name" value="Urease, subunit C, domain 1"/>
    <property type="match status" value="1"/>
</dbReference>
<keyword evidence="3 7" id="KW-0378">Hydrolase</keyword>
<feature type="binding site" evidence="7">
    <location>
        <position position="235"/>
    </location>
    <ligand>
        <name>Fe(3+)</name>
        <dbReference type="ChEBI" id="CHEBI:29034"/>
    </ligand>
</feature>
<comment type="pathway">
    <text evidence="7">Amino-acid degradation; L-histidine degradation into L-glutamate; N-formimidoyl-L-glutamate from L-histidine: step 3/3.</text>
</comment>
<dbReference type="AlphaFoldDB" id="A0A853A3L0"/>
<dbReference type="Proteomes" id="UP000567795">
    <property type="component" value="Unassembled WGS sequence"/>
</dbReference>
<organism evidence="9 10">
    <name type="scientific">Allostreptomyces psammosilenae</name>
    <dbReference type="NCBI Taxonomy" id="1892865"/>
    <lineage>
        <taxon>Bacteria</taxon>
        <taxon>Bacillati</taxon>
        <taxon>Actinomycetota</taxon>
        <taxon>Actinomycetes</taxon>
        <taxon>Kitasatosporales</taxon>
        <taxon>Streptomycetaceae</taxon>
        <taxon>Allostreptomyces</taxon>
    </lineage>
</organism>
<dbReference type="InterPro" id="IPR032466">
    <property type="entry name" value="Metal_Hydrolase"/>
</dbReference>
<dbReference type="InterPro" id="IPR006680">
    <property type="entry name" value="Amidohydro-rel"/>
</dbReference>
<dbReference type="GO" id="GO:0050480">
    <property type="term" value="F:imidazolonepropionase activity"/>
    <property type="evidence" value="ECO:0007669"/>
    <property type="project" value="UniProtKB-UniRule"/>
</dbReference>
<name>A0A853A3L0_9ACTN</name>
<dbReference type="GO" id="GO:0019557">
    <property type="term" value="P:L-histidine catabolic process to glutamate and formate"/>
    <property type="evidence" value="ECO:0007669"/>
    <property type="project" value="UniProtKB-UniPathway"/>
</dbReference>
<proteinExistence type="inferred from homology"/>
<comment type="catalytic activity">
    <reaction evidence="7">
        <text>4-imidazolone-5-propanoate + H2O = N-formimidoyl-L-glutamate</text>
        <dbReference type="Rhea" id="RHEA:23660"/>
        <dbReference type="ChEBI" id="CHEBI:15377"/>
        <dbReference type="ChEBI" id="CHEBI:58928"/>
        <dbReference type="ChEBI" id="CHEBI:77893"/>
        <dbReference type="EC" id="3.5.2.7"/>
    </reaction>
</comment>
<evidence type="ECO:0000256" key="1">
    <source>
        <dbReference type="ARBA" id="ARBA00012864"/>
    </source>
</evidence>
<dbReference type="InterPro" id="IPR005920">
    <property type="entry name" value="HutI"/>
</dbReference>
<accession>A0A853A3L0</accession>
<dbReference type="PANTHER" id="PTHR42752">
    <property type="entry name" value="IMIDAZOLONEPROPIONASE"/>
    <property type="match status" value="1"/>
</dbReference>
<feature type="binding site" evidence="7">
    <location>
        <position position="238"/>
    </location>
    <ligand>
        <name>4-imidazolone-5-propanoate</name>
        <dbReference type="ChEBI" id="CHEBI:77893"/>
    </ligand>
</feature>
<dbReference type="NCBIfam" id="TIGR01224">
    <property type="entry name" value="hutI"/>
    <property type="match status" value="1"/>
</dbReference>
<feature type="binding site" evidence="7">
    <location>
        <position position="80"/>
    </location>
    <ligand>
        <name>Zn(2+)</name>
        <dbReference type="ChEBI" id="CHEBI:29105"/>
    </ligand>
</feature>
<feature type="binding site" evidence="7">
    <location>
        <position position="87"/>
    </location>
    <ligand>
        <name>4-imidazolone-5-propanoate</name>
        <dbReference type="ChEBI" id="CHEBI:77893"/>
    </ligand>
</feature>
<comment type="cofactor">
    <cofactor evidence="7">
        <name>Zn(2+)</name>
        <dbReference type="ChEBI" id="CHEBI:29105"/>
    </cofactor>
    <cofactor evidence="7">
        <name>Fe(3+)</name>
        <dbReference type="ChEBI" id="CHEBI:29034"/>
    </cofactor>
    <text evidence="7">Binds 1 zinc or iron ion per subunit.</text>
</comment>
<dbReference type="HAMAP" id="MF_00372">
    <property type="entry name" value="HutI"/>
    <property type="match status" value="1"/>
</dbReference>
<comment type="caution">
    <text evidence="9">The sequence shown here is derived from an EMBL/GenBank/DDBJ whole genome shotgun (WGS) entry which is preliminary data.</text>
</comment>
<keyword evidence="10" id="KW-1185">Reference proteome</keyword>
<dbReference type="SUPFAM" id="SSF51338">
    <property type="entry name" value="Composite domain of metallo-dependent hydrolases"/>
    <property type="match status" value="1"/>
</dbReference>
<dbReference type="GO" id="GO:0008270">
    <property type="term" value="F:zinc ion binding"/>
    <property type="evidence" value="ECO:0007669"/>
    <property type="project" value="UniProtKB-UniRule"/>
</dbReference>
<feature type="binding site" evidence="7">
    <location>
        <position position="172"/>
    </location>
    <ligand>
        <name>4-imidazolone-5-propanoate</name>
        <dbReference type="ChEBI" id="CHEBI:77893"/>
    </ligand>
</feature>
<evidence type="ECO:0000256" key="2">
    <source>
        <dbReference type="ARBA" id="ARBA00022723"/>
    </source>
</evidence>
<reference evidence="9 10" key="1">
    <citation type="submission" date="2020-07" db="EMBL/GenBank/DDBJ databases">
        <title>Sequencing the genomes of 1000 actinobacteria strains.</title>
        <authorList>
            <person name="Klenk H.-P."/>
        </authorList>
    </citation>
    <scope>NUCLEOTIDE SEQUENCE [LARGE SCALE GENOMIC DNA]</scope>
    <source>
        <strain evidence="9 10">DSM 42178</strain>
    </source>
</reference>
<keyword evidence="2 7" id="KW-0479">Metal-binding</keyword>
<feature type="binding site" evidence="7">
    <location>
        <position position="314"/>
    </location>
    <ligand>
        <name>4-imidazolone-5-propanoate</name>
        <dbReference type="ChEBI" id="CHEBI:77893"/>
    </ligand>
</feature>
<comment type="subcellular location">
    <subcellularLocation>
        <location evidence="7">Cytoplasm</location>
    </subcellularLocation>
</comment>
<dbReference type="Pfam" id="PF01979">
    <property type="entry name" value="Amidohydro_1"/>
    <property type="match status" value="1"/>
</dbReference>
<dbReference type="InterPro" id="IPR011059">
    <property type="entry name" value="Metal-dep_hydrolase_composite"/>
</dbReference>
<dbReference type="GO" id="GO:0005737">
    <property type="term" value="C:cytoplasm"/>
    <property type="evidence" value="ECO:0007669"/>
    <property type="project" value="UniProtKB-SubCell"/>
</dbReference>
<dbReference type="GO" id="GO:0019556">
    <property type="term" value="P:L-histidine catabolic process to glutamate and formamide"/>
    <property type="evidence" value="ECO:0007669"/>
    <property type="project" value="UniProtKB-UniRule"/>
</dbReference>
<feature type="binding site" evidence="7">
    <location>
        <position position="309"/>
    </location>
    <ligand>
        <name>Fe(3+)</name>
        <dbReference type="ChEBI" id="CHEBI:29034"/>
    </ligand>
</feature>
<feature type="binding site" evidence="7">
    <location>
        <position position="311"/>
    </location>
    <ligand>
        <name>N-formimidoyl-L-glutamate</name>
        <dbReference type="ChEBI" id="CHEBI:58928"/>
    </ligand>
</feature>
<feature type="binding site" evidence="7">
    <location>
        <position position="80"/>
    </location>
    <ligand>
        <name>Fe(3+)</name>
        <dbReference type="ChEBI" id="CHEBI:29034"/>
    </ligand>
</feature>
<comment type="function">
    <text evidence="7">Catalyzes the hydrolytic cleavage of the carbon-nitrogen bond in imidazolone-5-propanoate to yield N-formimidoyl-L-glutamate. It is the third step in the universal histidine degradation pathway.</text>
</comment>
<feature type="binding site" evidence="7">
    <location>
        <position position="145"/>
    </location>
    <ligand>
        <name>N-formimidoyl-L-glutamate</name>
        <dbReference type="ChEBI" id="CHEBI:58928"/>
    </ligand>
</feature>
<evidence type="ECO:0000256" key="3">
    <source>
        <dbReference type="ARBA" id="ARBA00022801"/>
    </source>
</evidence>
<feature type="binding site" evidence="7">
    <location>
        <position position="78"/>
    </location>
    <ligand>
        <name>Zn(2+)</name>
        <dbReference type="ChEBI" id="CHEBI:29105"/>
    </ligand>
</feature>
<keyword evidence="4 7" id="KW-0369">Histidine metabolism</keyword>
<dbReference type="EC" id="3.5.2.7" evidence="1 7"/>
<dbReference type="Gene3D" id="3.20.20.140">
    <property type="entry name" value="Metal-dependent hydrolases"/>
    <property type="match status" value="1"/>
</dbReference>
<evidence type="ECO:0000256" key="5">
    <source>
        <dbReference type="ARBA" id="ARBA00022833"/>
    </source>
</evidence>
<evidence type="ECO:0000313" key="9">
    <source>
        <dbReference type="EMBL" id="NYI05291.1"/>
    </source>
</evidence>
<dbReference type="GO" id="GO:0005506">
    <property type="term" value="F:iron ion binding"/>
    <property type="evidence" value="ECO:0007669"/>
    <property type="project" value="UniProtKB-UniRule"/>
</dbReference>